<keyword evidence="3" id="KW-0560">Oxidoreductase</keyword>
<dbReference type="PANTHER" id="PTHR42847">
    <property type="entry name" value="ALKANESULFONATE MONOOXYGENASE"/>
    <property type="match status" value="1"/>
</dbReference>
<proteinExistence type="predicted"/>
<name>A0A9W6L6C5_9PSEU</name>
<reference evidence="6" key="2">
    <citation type="submission" date="2023-01" db="EMBL/GenBank/DDBJ databases">
        <authorList>
            <person name="Sun Q."/>
            <person name="Evtushenko L."/>
        </authorList>
    </citation>
    <scope>NUCLEOTIDE SEQUENCE</scope>
    <source>
        <strain evidence="6">VKM Ac-1069</strain>
    </source>
</reference>
<accession>A0A9W6L6C5</accession>
<organism evidence="6 7">
    <name type="scientific">Pseudonocardia halophobica</name>
    <dbReference type="NCBI Taxonomy" id="29401"/>
    <lineage>
        <taxon>Bacteria</taxon>
        <taxon>Bacillati</taxon>
        <taxon>Actinomycetota</taxon>
        <taxon>Actinomycetes</taxon>
        <taxon>Pseudonocardiales</taxon>
        <taxon>Pseudonocardiaceae</taxon>
        <taxon>Pseudonocardia</taxon>
    </lineage>
</organism>
<keyword evidence="7" id="KW-1185">Reference proteome</keyword>
<sequence length="377" mass="41363">MNTPLRPGAMRGDNTFKLGLFGMNCSGGLTMTKAPERWHPSWENNLTAARLADEAGLEFVLPIGRWLGYRGETDTEGTSFETLTWASGLLAATRGLNVFGTVHVGLINPVFAAKQMVTAHHIGAGRFGLNVVSGWNEGEYGMFDVPMLEHDERYAFTEEWVRIAQRIWGEEEPFDFDGRYFRLKGVLSKPKPFGGRRPLLMSAGSSPAGRDFATRNADCLFMAVVDQNKVAGEVAGLRAAAAPRPIGCYTSAHMLTRPTAKEAAEYYHYIVHENGDWEGAEHIVAIRTQGTRSFPADRMQELKERHMAGIGSLPLLGSYDEVADKLAALHAAGLDGVAVGLVNYIDEFPVLRDEILPRLERLGLRAPFAGLAAEERA</sequence>
<evidence type="ECO:0000256" key="3">
    <source>
        <dbReference type="ARBA" id="ARBA00023002"/>
    </source>
</evidence>
<dbReference type="Gene3D" id="3.20.20.30">
    <property type="entry name" value="Luciferase-like domain"/>
    <property type="match status" value="1"/>
</dbReference>
<dbReference type="InterPro" id="IPR050172">
    <property type="entry name" value="SsuD_RutA_monooxygenase"/>
</dbReference>
<comment type="caution">
    <text evidence="6">The sequence shown here is derived from an EMBL/GenBank/DDBJ whole genome shotgun (WGS) entry which is preliminary data.</text>
</comment>
<dbReference type="GO" id="GO:0016705">
    <property type="term" value="F:oxidoreductase activity, acting on paired donors, with incorporation or reduction of molecular oxygen"/>
    <property type="evidence" value="ECO:0007669"/>
    <property type="project" value="InterPro"/>
</dbReference>
<evidence type="ECO:0000256" key="1">
    <source>
        <dbReference type="ARBA" id="ARBA00022630"/>
    </source>
</evidence>
<evidence type="ECO:0000256" key="4">
    <source>
        <dbReference type="ARBA" id="ARBA00023033"/>
    </source>
</evidence>
<dbReference type="RefSeq" id="WP_081924559.1">
    <property type="nucleotide sequence ID" value="NZ_BAAAUZ010000032.1"/>
</dbReference>
<dbReference type="Pfam" id="PF00296">
    <property type="entry name" value="Bac_luciferase"/>
    <property type="match status" value="1"/>
</dbReference>
<protein>
    <submittedName>
        <fullName evidence="6">Alkanesulfonate monooxygenase</fullName>
    </submittedName>
</protein>
<keyword evidence="1" id="KW-0285">Flavoprotein</keyword>
<evidence type="ECO:0000313" key="6">
    <source>
        <dbReference type="EMBL" id="GLL14476.1"/>
    </source>
</evidence>
<dbReference type="Proteomes" id="UP001143463">
    <property type="component" value="Unassembled WGS sequence"/>
</dbReference>
<dbReference type="PANTHER" id="PTHR42847:SF4">
    <property type="entry name" value="ALKANESULFONATE MONOOXYGENASE-RELATED"/>
    <property type="match status" value="1"/>
</dbReference>
<feature type="domain" description="Luciferase-like" evidence="5">
    <location>
        <begin position="19"/>
        <end position="335"/>
    </location>
</feature>
<keyword evidence="2" id="KW-0288">FMN</keyword>
<keyword evidence="4 6" id="KW-0503">Monooxygenase</keyword>
<reference evidence="6" key="1">
    <citation type="journal article" date="2014" name="Int. J. Syst. Evol. Microbiol.">
        <title>Complete genome sequence of Corynebacterium casei LMG S-19264T (=DSM 44701T), isolated from a smear-ripened cheese.</title>
        <authorList>
            <consortium name="US DOE Joint Genome Institute (JGI-PGF)"/>
            <person name="Walter F."/>
            <person name="Albersmeier A."/>
            <person name="Kalinowski J."/>
            <person name="Ruckert C."/>
        </authorList>
    </citation>
    <scope>NUCLEOTIDE SEQUENCE</scope>
    <source>
        <strain evidence="6">VKM Ac-1069</strain>
    </source>
</reference>
<dbReference type="InterPro" id="IPR036661">
    <property type="entry name" value="Luciferase-like_sf"/>
</dbReference>
<dbReference type="SUPFAM" id="SSF51679">
    <property type="entry name" value="Bacterial luciferase-like"/>
    <property type="match status" value="1"/>
</dbReference>
<gene>
    <name evidence="6" type="ORF">GCM10017577_56230</name>
</gene>
<dbReference type="InterPro" id="IPR011251">
    <property type="entry name" value="Luciferase-like_dom"/>
</dbReference>
<dbReference type="CDD" id="cd01094">
    <property type="entry name" value="Alkanesulfonate_monoxygenase"/>
    <property type="match status" value="1"/>
</dbReference>
<evidence type="ECO:0000259" key="5">
    <source>
        <dbReference type="Pfam" id="PF00296"/>
    </source>
</evidence>
<dbReference type="EMBL" id="BSFQ01000032">
    <property type="protein sequence ID" value="GLL14476.1"/>
    <property type="molecule type" value="Genomic_DNA"/>
</dbReference>
<evidence type="ECO:0000313" key="7">
    <source>
        <dbReference type="Proteomes" id="UP001143463"/>
    </source>
</evidence>
<dbReference type="AlphaFoldDB" id="A0A9W6L6C5"/>
<dbReference type="GO" id="GO:0004497">
    <property type="term" value="F:monooxygenase activity"/>
    <property type="evidence" value="ECO:0007669"/>
    <property type="project" value="UniProtKB-KW"/>
</dbReference>
<evidence type="ECO:0000256" key="2">
    <source>
        <dbReference type="ARBA" id="ARBA00022643"/>
    </source>
</evidence>